<dbReference type="EMBL" id="KB206670">
    <property type="protein sequence ID" value="ELP89247.1"/>
    <property type="molecule type" value="Genomic_DNA"/>
</dbReference>
<dbReference type="AlphaFoldDB" id="A0A0A1U4R3"/>
<dbReference type="VEuPathDB" id="AmoebaDB:EIN_487290"/>
<sequence length="506" mass="57379">MLHPIMFTLSFCLMFSFTMSQSKNAFSQICMPDFLAINMDSSDVNAEIKKECYSNIPNYKHEVKGFDIKSPCYVNEHFLDVNKGDNRVKRCGEWLELVGSSNIPVYCMIAGSFNFTFQGKPFPPKAAVVGVSKNLFNIITKGFYASTDAFAQMTVAETDFDLNVSPSLWVLNNTTTTSFVQITDSNRISEFIELNGTVYQTNEDNIFELPLSSKNVILNLVTFLNEKVRFENVQLTVTNNQIKRYVSNAKFRTFALEHCIYIAENVIYSPQVSDKLSVMRWYLFKITDGKTYEWISDTNPIFRTEKHEAFTSMSFAFSSPIVMSQEFKELSFELKSTTDISIQRISYYHVKDMALLTNLKTLVNITGSMNFKTQRIGDIIQVKAVFDAANKEFGNLISVVYLNNEGDTVTLLSAQLSRSDRFINRTVVCNSTEFDCRGTECNVDDNSKDVGQRMWTVGCEPACGKCRDGFVCTTMGKCVVEDRGNLRDNGRGMWLLSVVIGFVFLL</sequence>
<dbReference type="RefSeq" id="XP_004256018.1">
    <property type="nucleotide sequence ID" value="XM_004255970.1"/>
</dbReference>
<organism evidence="2 3">
    <name type="scientific">Entamoeba invadens IP1</name>
    <dbReference type="NCBI Taxonomy" id="370355"/>
    <lineage>
        <taxon>Eukaryota</taxon>
        <taxon>Amoebozoa</taxon>
        <taxon>Evosea</taxon>
        <taxon>Archamoebae</taxon>
        <taxon>Mastigamoebida</taxon>
        <taxon>Entamoebidae</taxon>
        <taxon>Entamoeba</taxon>
    </lineage>
</organism>
<gene>
    <name evidence="2" type="ORF">EIN_487290</name>
</gene>
<evidence type="ECO:0000256" key="1">
    <source>
        <dbReference type="SAM" id="SignalP"/>
    </source>
</evidence>
<keyword evidence="1" id="KW-0732">Signal</keyword>
<evidence type="ECO:0000313" key="2">
    <source>
        <dbReference type="EMBL" id="ELP89247.1"/>
    </source>
</evidence>
<keyword evidence="3" id="KW-1185">Reference proteome</keyword>
<dbReference type="KEGG" id="eiv:EIN_487290"/>
<dbReference type="GeneID" id="14888155"/>
<feature type="signal peptide" evidence="1">
    <location>
        <begin position="1"/>
        <end position="20"/>
    </location>
</feature>
<accession>A0A0A1U4R3</accession>
<reference evidence="2 3" key="1">
    <citation type="submission" date="2012-10" db="EMBL/GenBank/DDBJ databases">
        <authorList>
            <person name="Zafar N."/>
            <person name="Inman J."/>
            <person name="Hall N."/>
            <person name="Lorenzi H."/>
            <person name="Caler E."/>
        </authorList>
    </citation>
    <scope>NUCLEOTIDE SEQUENCE [LARGE SCALE GENOMIC DNA]</scope>
    <source>
        <strain evidence="2 3">IP1</strain>
    </source>
</reference>
<evidence type="ECO:0000313" key="3">
    <source>
        <dbReference type="Proteomes" id="UP000014680"/>
    </source>
</evidence>
<protein>
    <recommendedName>
        <fullName evidence="4">ShKT domain-containing protein</fullName>
    </recommendedName>
</protein>
<name>A0A0A1U4R3_ENTIV</name>
<dbReference type="Proteomes" id="UP000014680">
    <property type="component" value="Unassembled WGS sequence"/>
</dbReference>
<proteinExistence type="predicted"/>
<evidence type="ECO:0008006" key="4">
    <source>
        <dbReference type="Google" id="ProtNLM"/>
    </source>
</evidence>
<feature type="chain" id="PRO_5001990798" description="ShKT domain-containing protein" evidence="1">
    <location>
        <begin position="21"/>
        <end position="506"/>
    </location>
</feature>